<proteinExistence type="predicted"/>
<dbReference type="Proteomes" id="UP001163321">
    <property type="component" value="Chromosome 8"/>
</dbReference>
<dbReference type="EMBL" id="CM047587">
    <property type="protein sequence ID" value="KAI9907410.1"/>
    <property type="molecule type" value="Genomic_DNA"/>
</dbReference>
<accession>A0ACC0VM51</accession>
<keyword evidence="2" id="KW-1185">Reference proteome</keyword>
<evidence type="ECO:0000313" key="2">
    <source>
        <dbReference type="Proteomes" id="UP001163321"/>
    </source>
</evidence>
<evidence type="ECO:0000313" key="1">
    <source>
        <dbReference type="EMBL" id="KAI9907410.1"/>
    </source>
</evidence>
<comment type="caution">
    <text evidence="1">The sequence shown here is derived from an EMBL/GenBank/DDBJ whole genome shotgun (WGS) entry which is preliminary data.</text>
</comment>
<protein>
    <submittedName>
        <fullName evidence="1">Uncharacterized protein</fullName>
    </submittedName>
</protein>
<reference evidence="1 2" key="1">
    <citation type="journal article" date="2022" name="bioRxiv">
        <title>The genome of the oomycete Peronosclerospora sorghi, a cosmopolitan pathogen of maize and sorghum, is inflated with dispersed pseudogenes.</title>
        <authorList>
            <person name="Fletcher K."/>
            <person name="Martin F."/>
            <person name="Isakeit T."/>
            <person name="Cavanaugh K."/>
            <person name="Magill C."/>
            <person name="Michelmore R."/>
        </authorList>
    </citation>
    <scope>NUCLEOTIDE SEQUENCE [LARGE SCALE GENOMIC DNA]</scope>
    <source>
        <strain evidence="1">P6</strain>
    </source>
</reference>
<organism evidence="1 2">
    <name type="scientific">Peronosclerospora sorghi</name>
    <dbReference type="NCBI Taxonomy" id="230839"/>
    <lineage>
        <taxon>Eukaryota</taxon>
        <taxon>Sar</taxon>
        <taxon>Stramenopiles</taxon>
        <taxon>Oomycota</taxon>
        <taxon>Peronosporomycetes</taxon>
        <taxon>Peronosporales</taxon>
        <taxon>Peronosporaceae</taxon>
        <taxon>Peronosclerospora</taxon>
    </lineage>
</organism>
<sequence>MSSLRCSMHEAFHILHHPKPRHNFSDFGSEVSLETKEDDAEHRVISRRSTRMHKLVFRPPFPPAFRLSSPL</sequence>
<name>A0ACC0VM51_9STRA</name>
<gene>
    <name evidence="1" type="ORF">PsorP6_016303</name>
</gene>